<dbReference type="eggNOG" id="COG3212">
    <property type="taxonomic scope" value="Bacteria"/>
</dbReference>
<dbReference type="RefSeq" id="WP_006716423.1">
    <property type="nucleotide sequence ID" value="NZ_CP007032.1"/>
</dbReference>
<dbReference type="EMBL" id="CP007032">
    <property type="protein sequence ID" value="AHF05969.1"/>
    <property type="molecule type" value="Genomic_DNA"/>
</dbReference>
<dbReference type="AlphaFoldDB" id="W0E9R4"/>
<name>W0E9R4_9FIRM</name>
<keyword evidence="1" id="KW-0732">Signal</keyword>
<dbReference type="KEGG" id="dmt:DESME_01905"/>
<dbReference type="OrthoDB" id="2082683at2"/>
<feature type="signal peptide" evidence="1">
    <location>
        <begin position="1"/>
        <end position="24"/>
    </location>
</feature>
<evidence type="ECO:0000313" key="2">
    <source>
        <dbReference type="EMBL" id="AHF05969.1"/>
    </source>
</evidence>
<sequence length="271" mass="28997">MKRIKWVLGLSLVGVLAVSGTAYALGSGASGMMGQTPQFIRTQNQVGISKMGYGYGMMGNYASSNGAAGYGGNGGGCGGVNNGESYSMMGGPYNAASLGINLTDGQVTTDDQALSLAKAYVQVLNQDLSIDEIHEFNDSYEVELNESKTSNKAFEFLIYKNGGYISSEMGPNAMWNTQYGHMNGRNSGNPGKPTVTAEQASKTAQDYVNQQMGTGYSIEQPEVAPGYYEFMILKDGKDFAELDINGYAGQVWFENWHGPMIKTINNGSTTK</sequence>
<dbReference type="STRING" id="871968.DESME_01905"/>
<keyword evidence="3" id="KW-1185">Reference proteome</keyword>
<accession>W0E9R4</accession>
<feature type="chain" id="PRO_5004787597" evidence="1">
    <location>
        <begin position="25"/>
        <end position="271"/>
    </location>
</feature>
<protein>
    <submittedName>
        <fullName evidence="2">Peptidase</fullName>
    </submittedName>
</protein>
<proteinExistence type="predicted"/>
<dbReference type="Proteomes" id="UP000010847">
    <property type="component" value="Chromosome"/>
</dbReference>
<dbReference type="HOGENOM" id="CLU_1025745_0_0_9"/>
<gene>
    <name evidence="2" type="ORF">DESME_01905</name>
</gene>
<organism evidence="2 3">
    <name type="scientific">Desulfitobacterium metallireducens DSM 15288</name>
    <dbReference type="NCBI Taxonomy" id="871968"/>
    <lineage>
        <taxon>Bacteria</taxon>
        <taxon>Bacillati</taxon>
        <taxon>Bacillota</taxon>
        <taxon>Clostridia</taxon>
        <taxon>Eubacteriales</taxon>
        <taxon>Desulfitobacteriaceae</taxon>
        <taxon>Desulfitobacterium</taxon>
    </lineage>
</organism>
<evidence type="ECO:0000313" key="3">
    <source>
        <dbReference type="Proteomes" id="UP000010847"/>
    </source>
</evidence>
<reference evidence="2 3" key="1">
    <citation type="submission" date="2013-12" db="EMBL/GenBank/DDBJ databases">
        <authorList>
            <consortium name="DOE Joint Genome Institute"/>
            <person name="Smidt H."/>
            <person name="Huntemann M."/>
            <person name="Han J."/>
            <person name="Chen A."/>
            <person name="Kyrpides N."/>
            <person name="Mavromatis K."/>
            <person name="Markowitz V."/>
            <person name="Palaniappan K."/>
            <person name="Ivanova N."/>
            <person name="Schaumberg A."/>
            <person name="Pati A."/>
            <person name="Liolios K."/>
            <person name="Nordberg H.P."/>
            <person name="Cantor M.N."/>
            <person name="Hua S.X."/>
            <person name="Woyke T."/>
        </authorList>
    </citation>
    <scope>NUCLEOTIDE SEQUENCE [LARGE SCALE GENOMIC DNA]</scope>
    <source>
        <strain evidence="3">DSM 15288</strain>
    </source>
</reference>
<evidence type="ECO:0000256" key="1">
    <source>
        <dbReference type="SAM" id="SignalP"/>
    </source>
</evidence>